<dbReference type="PANTHER" id="PTHR33802">
    <property type="entry name" value="SI:CH211-161H7.5-RELATED"/>
    <property type="match status" value="1"/>
</dbReference>
<organism evidence="2 3">
    <name type="scientific">Austrofundulus limnaeus</name>
    <name type="common">Annual killifish</name>
    <dbReference type="NCBI Taxonomy" id="52670"/>
    <lineage>
        <taxon>Eukaryota</taxon>
        <taxon>Metazoa</taxon>
        <taxon>Chordata</taxon>
        <taxon>Craniata</taxon>
        <taxon>Vertebrata</taxon>
        <taxon>Euteleostomi</taxon>
        <taxon>Actinopterygii</taxon>
        <taxon>Neopterygii</taxon>
        <taxon>Teleostei</taxon>
        <taxon>Neoteleostei</taxon>
        <taxon>Acanthomorphata</taxon>
        <taxon>Ovalentaria</taxon>
        <taxon>Atherinomorphae</taxon>
        <taxon>Cyprinodontiformes</taxon>
        <taxon>Rivulidae</taxon>
        <taxon>Austrofundulus</taxon>
    </lineage>
</organism>
<feature type="transmembrane region" description="Helical" evidence="1">
    <location>
        <begin position="9"/>
        <end position="31"/>
    </location>
</feature>
<dbReference type="OrthoDB" id="5586934at2759"/>
<protein>
    <submittedName>
        <fullName evidence="3">Uncharacterized protein LOC106520954</fullName>
    </submittedName>
</protein>
<feature type="transmembrane region" description="Helical" evidence="1">
    <location>
        <begin position="124"/>
        <end position="149"/>
    </location>
</feature>
<dbReference type="PANTHER" id="PTHR33802:SF4">
    <property type="entry name" value="SI:DKEY-29D8.3"/>
    <property type="match status" value="1"/>
</dbReference>
<evidence type="ECO:0000256" key="1">
    <source>
        <dbReference type="SAM" id="Phobius"/>
    </source>
</evidence>
<dbReference type="RefSeq" id="XP_013868745.1">
    <property type="nucleotide sequence ID" value="XM_014013291.1"/>
</dbReference>
<dbReference type="KEGG" id="alim:106520954"/>
<evidence type="ECO:0000313" key="3">
    <source>
        <dbReference type="RefSeq" id="XP_013868745.1"/>
    </source>
</evidence>
<feature type="transmembrane region" description="Helical" evidence="1">
    <location>
        <begin position="58"/>
        <end position="79"/>
    </location>
</feature>
<feature type="transmembrane region" description="Helical" evidence="1">
    <location>
        <begin position="170"/>
        <end position="194"/>
    </location>
</feature>
<reference evidence="3" key="1">
    <citation type="submission" date="2025-08" db="UniProtKB">
        <authorList>
            <consortium name="RefSeq"/>
        </authorList>
    </citation>
    <scope>IDENTIFICATION</scope>
    <source>
        <strain evidence="3">Quisiro</strain>
        <tissue evidence="3">Liver</tissue>
    </source>
</reference>
<proteinExistence type="predicted"/>
<keyword evidence="1" id="KW-0812">Transmembrane</keyword>
<dbReference type="InParanoid" id="A0A2I4BLX7"/>
<feature type="transmembrane region" description="Helical" evidence="1">
    <location>
        <begin position="206"/>
        <end position="223"/>
    </location>
</feature>
<dbReference type="AlphaFoldDB" id="A0A2I4BLX7"/>
<dbReference type="Proteomes" id="UP000192220">
    <property type="component" value="Unplaced"/>
</dbReference>
<dbReference type="GeneID" id="106520954"/>
<feature type="transmembrane region" description="Helical" evidence="1">
    <location>
        <begin position="260"/>
        <end position="281"/>
    </location>
</feature>
<keyword evidence="2" id="KW-1185">Reference proteome</keyword>
<accession>A0A2I4BLX7</accession>
<feature type="transmembrane region" description="Helical" evidence="1">
    <location>
        <begin position="235"/>
        <end position="254"/>
    </location>
</feature>
<feature type="transmembrane region" description="Helical" evidence="1">
    <location>
        <begin position="99"/>
        <end position="118"/>
    </location>
</feature>
<name>A0A2I4BLX7_AUSLI</name>
<keyword evidence="1" id="KW-1133">Transmembrane helix</keyword>
<evidence type="ECO:0000313" key="2">
    <source>
        <dbReference type="Proteomes" id="UP000192220"/>
    </source>
</evidence>
<keyword evidence="1" id="KW-0472">Membrane</keyword>
<sequence>MTNHNPARVVLMLFGLFTFLAAIMFNLLSGFGSKSGVFMQRTEDVTLKYTTPLTPAQWAFFVWDFIYFWIFAMFIYFLAGLCRRSSYDWMYTTPAVLPYGFHVTTIINLGLNITWLFLYDRELLLLVLITSGLMTVTDYIILFFSCYGLKIYGAWLNKYHNADLWIFRVLVQNGVAVYATWGTLSTLLNLTIFMQHQTETPRCNCAMLSMLLLLMELLVWFLLENFYLDKQVRYIVTIYPVVILWLSGVLSNSGSPESHMFIFAASILGTSCILFVARLVLVTWRHYKQPLYSDSELSLSPVEISLTQSNIFL</sequence>
<gene>
    <name evidence="3" type="primary">LOC106520954</name>
</gene>